<feature type="domain" description="Cation/H+ exchanger transmembrane" evidence="9">
    <location>
        <begin position="17"/>
        <end position="434"/>
    </location>
</feature>
<dbReference type="GO" id="GO:1902600">
    <property type="term" value="P:proton transmembrane transport"/>
    <property type="evidence" value="ECO:0007669"/>
    <property type="project" value="InterPro"/>
</dbReference>
<feature type="transmembrane region" description="Helical" evidence="8">
    <location>
        <begin position="222"/>
        <end position="241"/>
    </location>
</feature>
<sequence>MADGLVFLVAGGCLLIAVVLPQLLSAYAVSAPMVLVGVGLALGLLPIPDHFALDPAADRAVVQHVTELTVLVALMGVGLALDRPLRWRTPRTWASWSPTWRLLAVTMPLSIAAVALLGWWVAGLAPAAAVLLGAALAPTDPVLASDVQVGGPMVAEDLEQLEAGLSEEDADTAARLDEVRFALTAEAGLNDGLAFPFVHLAVLMAAGGLGAGGVAAWLAWDVVGKVAIGLAVGLGAGWLLGRTAFRSPRASLRLAEQREPLLALAALLASYGAAQVVGGYGFLAVFTCAMAMRASERAHDYHRSMHEVVERLERLMTLAVLLFLGIATTRGLLADLEPGGVLVGLALVLVVRPLAGMVALSVRPRDEKRPGGLAPGERWAVSFFGVRGVGSLFYLAYATGEAEFADAPLLWSTVAFTVVLSVLVHGITAGPWLARLDRLRGADGPGLARTG</sequence>
<protein>
    <submittedName>
        <fullName evidence="10">Unannotated protein</fullName>
    </submittedName>
</protein>
<keyword evidence="6" id="KW-0406">Ion transport</keyword>
<keyword evidence="5 8" id="KW-1133">Transmembrane helix</keyword>
<evidence type="ECO:0000256" key="1">
    <source>
        <dbReference type="ARBA" id="ARBA00004651"/>
    </source>
</evidence>
<feature type="transmembrane region" description="Helical" evidence="8">
    <location>
        <begin position="102"/>
        <end position="122"/>
    </location>
</feature>
<evidence type="ECO:0000256" key="7">
    <source>
        <dbReference type="ARBA" id="ARBA00023136"/>
    </source>
</evidence>
<evidence type="ECO:0000256" key="2">
    <source>
        <dbReference type="ARBA" id="ARBA00022448"/>
    </source>
</evidence>
<evidence type="ECO:0000313" key="10">
    <source>
        <dbReference type="EMBL" id="CAB4685469.1"/>
    </source>
</evidence>
<evidence type="ECO:0000256" key="4">
    <source>
        <dbReference type="ARBA" id="ARBA00022692"/>
    </source>
</evidence>
<evidence type="ECO:0000259" key="9">
    <source>
        <dbReference type="Pfam" id="PF00999"/>
    </source>
</evidence>
<evidence type="ECO:0000256" key="8">
    <source>
        <dbReference type="SAM" id="Phobius"/>
    </source>
</evidence>
<gene>
    <name evidence="10" type="ORF">UFOPK2579_00089</name>
</gene>
<keyword evidence="3" id="KW-0050">Antiport</keyword>
<feature type="transmembrane region" description="Helical" evidence="8">
    <location>
        <begin position="339"/>
        <end position="359"/>
    </location>
</feature>
<dbReference type="PANTHER" id="PTHR32507">
    <property type="entry name" value="NA(+)/H(+) ANTIPORTER 1"/>
    <property type="match status" value="1"/>
</dbReference>
<feature type="transmembrane region" description="Helical" evidence="8">
    <location>
        <begin position="315"/>
        <end position="333"/>
    </location>
</feature>
<dbReference type="EMBL" id="CAEZXR010000005">
    <property type="protein sequence ID" value="CAB4685469.1"/>
    <property type="molecule type" value="Genomic_DNA"/>
</dbReference>
<evidence type="ECO:0000256" key="5">
    <source>
        <dbReference type="ARBA" id="ARBA00022989"/>
    </source>
</evidence>
<keyword evidence="2" id="KW-0813">Transport</keyword>
<evidence type="ECO:0000256" key="6">
    <source>
        <dbReference type="ARBA" id="ARBA00023065"/>
    </source>
</evidence>
<feature type="transmembrane region" description="Helical" evidence="8">
    <location>
        <begin position="60"/>
        <end position="81"/>
    </location>
</feature>
<feature type="transmembrane region" description="Helical" evidence="8">
    <location>
        <begin position="261"/>
        <end position="294"/>
    </location>
</feature>
<feature type="transmembrane region" description="Helical" evidence="8">
    <location>
        <begin position="193"/>
        <end position="215"/>
    </location>
</feature>
<organism evidence="10">
    <name type="scientific">freshwater metagenome</name>
    <dbReference type="NCBI Taxonomy" id="449393"/>
    <lineage>
        <taxon>unclassified sequences</taxon>
        <taxon>metagenomes</taxon>
        <taxon>ecological metagenomes</taxon>
    </lineage>
</organism>
<comment type="subcellular location">
    <subcellularLocation>
        <location evidence="1">Cell membrane</location>
        <topology evidence="1">Multi-pass membrane protein</topology>
    </subcellularLocation>
</comment>
<dbReference type="PANTHER" id="PTHR32507:SF8">
    <property type="entry name" value="CNH1P"/>
    <property type="match status" value="1"/>
</dbReference>
<keyword evidence="4 8" id="KW-0812">Transmembrane</keyword>
<proteinExistence type="predicted"/>
<feature type="transmembrane region" description="Helical" evidence="8">
    <location>
        <begin position="379"/>
        <end position="397"/>
    </location>
</feature>
<feature type="transmembrane region" description="Helical" evidence="8">
    <location>
        <begin position="6"/>
        <end position="24"/>
    </location>
</feature>
<feature type="transmembrane region" description="Helical" evidence="8">
    <location>
        <begin position="31"/>
        <end position="48"/>
    </location>
</feature>
<dbReference type="GO" id="GO:0005886">
    <property type="term" value="C:plasma membrane"/>
    <property type="evidence" value="ECO:0007669"/>
    <property type="project" value="UniProtKB-SubCell"/>
</dbReference>
<dbReference type="GO" id="GO:0015297">
    <property type="term" value="F:antiporter activity"/>
    <property type="evidence" value="ECO:0007669"/>
    <property type="project" value="UniProtKB-KW"/>
</dbReference>
<dbReference type="InterPro" id="IPR006153">
    <property type="entry name" value="Cation/H_exchanger_TM"/>
</dbReference>
<accession>A0A6J6NGJ8</accession>
<dbReference type="Pfam" id="PF00999">
    <property type="entry name" value="Na_H_Exchanger"/>
    <property type="match status" value="1"/>
</dbReference>
<feature type="transmembrane region" description="Helical" evidence="8">
    <location>
        <begin position="409"/>
        <end position="434"/>
    </location>
</feature>
<evidence type="ECO:0000256" key="3">
    <source>
        <dbReference type="ARBA" id="ARBA00022449"/>
    </source>
</evidence>
<dbReference type="AlphaFoldDB" id="A0A6J6NGJ8"/>
<reference evidence="10" key="1">
    <citation type="submission" date="2020-05" db="EMBL/GenBank/DDBJ databases">
        <authorList>
            <person name="Chiriac C."/>
            <person name="Salcher M."/>
            <person name="Ghai R."/>
            <person name="Kavagutti S V."/>
        </authorList>
    </citation>
    <scope>NUCLEOTIDE SEQUENCE</scope>
</reference>
<name>A0A6J6NGJ8_9ZZZZ</name>
<keyword evidence="7 8" id="KW-0472">Membrane</keyword>